<sequence length="379" mass="40736">MRKTVCRPPKRLYRIRKGSTKTMCHSSPIGPRLLSVQRPGVGDSLGQTDREGGLRVLVPVRYRLWRSCNLARDGELVGSRFRSRPELLVFSPRVKGEVLDRAMCGRDLPPPSLAPPRDPAQSRGGDYPCKSIPNSDVEDVKFVINYDYPNSSEDYVHRIGRTARSTNKGTAYTFFTPGNLRQARDLVRVLEEARQAINPKLLQLVDSGRGGGGGGRMRYRGGGSSSNNPNMMYQDECERRMRYVGGSSKALPLQPGRPWQQPTDRTARPPPPQPGRAGGGRGGYNEQFQSYGSGGGGQYGSRGGGGGGGGGGSGVQEPSGPPQGPFGQPPPPPAQGVAGPQPLMAQQFPPPPQPMMGFLGQGPYPFAPPPPPPPPPPRK</sequence>
<keyword evidence="4" id="KW-1185">Reference proteome</keyword>
<evidence type="ECO:0000256" key="1">
    <source>
        <dbReference type="SAM" id="MobiDB-lite"/>
    </source>
</evidence>
<evidence type="ECO:0000259" key="2">
    <source>
        <dbReference type="PROSITE" id="PS51194"/>
    </source>
</evidence>
<dbReference type="Proteomes" id="UP000823561">
    <property type="component" value="Chromosome 7"/>
</dbReference>
<feature type="compositionally biased region" description="Low complexity" evidence="1">
    <location>
        <begin position="335"/>
        <end position="347"/>
    </location>
</feature>
<evidence type="ECO:0000313" key="4">
    <source>
        <dbReference type="Proteomes" id="UP000823561"/>
    </source>
</evidence>
<evidence type="ECO:0000313" key="3">
    <source>
        <dbReference type="EMBL" id="KAG5278849.1"/>
    </source>
</evidence>
<accession>A0AAV6GVH2</accession>
<feature type="compositionally biased region" description="Low complexity" evidence="1">
    <location>
        <begin position="355"/>
        <end position="364"/>
    </location>
</feature>
<dbReference type="AlphaFoldDB" id="A0AAV6GVH2"/>
<feature type="region of interest" description="Disordered" evidence="1">
    <location>
        <begin position="247"/>
        <end position="379"/>
    </location>
</feature>
<name>A0AAV6GVH2_9TELE</name>
<dbReference type="InterPro" id="IPR001650">
    <property type="entry name" value="Helicase_C-like"/>
</dbReference>
<feature type="compositionally biased region" description="Pro residues" evidence="1">
    <location>
        <begin position="365"/>
        <end position="379"/>
    </location>
</feature>
<dbReference type="EMBL" id="JADWDJ010000007">
    <property type="protein sequence ID" value="KAG5278849.1"/>
    <property type="molecule type" value="Genomic_DNA"/>
</dbReference>
<gene>
    <name evidence="3" type="ORF">AALO_G00103400</name>
</gene>
<reference evidence="3" key="1">
    <citation type="submission" date="2020-10" db="EMBL/GenBank/DDBJ databases">
        <title>Chromosome-scale genome assembly of the Allis shad, Alosa alosa.</title>
        <authorList>
            <person name="Margot Z."/>
            <person name="Christophe K."/>
            <person name="Cabau C."/>
            <person name="Louis A."/>
            <person name="Berthelot C."/>
            <person name="Parey E."/>
            <person name="Roest Crollius H."/>
            <person name="Montfort J."/>
            <person name="Robinson-Rechavi M."/>
            <person name="Bucao C."/>
            <person name="Bouchez O."/>
            <person name="Gislard M."/>
            <person name="Lluch J."/>
            <person name="Milhes M."/>
            <person name="Lampietro C."/>
            <person name="Lopez Roques C."/>
            <person name="Donnadieu C."/>
            <person name="Braasch I."/>
            <person name="Desvignes T."/>
            <person name="Postlethwait J."/>
            <person name="Bobe J."/>
            <person name="Guiguen Y."/>
        </authorList>
    </citation>
    <scope>NUCLEOTIDE SEQUENCE</scope>
    <source>
        <strain evidence="3">M-15738</strain>
        <tissue evidence="3">Blood</tissue>
    </source>
</reference>
<organism evidence="3 4">
    <name type="scientific">Alosa alosa</name>
    <name type="common">allis shad</name>
    <dbReference type="NCBI Taxonomy" id="278164"/>
    <lineage>
        <taxon>Eukaryota</taxon>
        <taxon>Metazoa</taxon>
        <taxon>Chordata</taxon>
        <taxon>Craniata</taxon>
        <taxon>Vertebrata</taxon>
        <taxon>Euteleostomi</taxon>
        <taxon>Actinopterygii</taxon>
        <taxon>Neopterygii</taxon>
        <taxon>Teleostei</taxon>
        <taxon>Clupei</taxon>
        <taxon>Clupeiformes</taxon>
        <taxon>Clupeoidei</taxon>
        <taxon>Clupeidae</taxon>
        <taxon>Alosa</taxon>
    </lineage>
</organism>
<feature type="region of interest" description="Disordered" evidence="1">
    <location>
        <begin position="105"/>
        <end position="125"/>
    </location>
</feature>
<feature type="region of interest" description="Disordered" evidence="1">
    <location>
        <begin position="207"/>
        <end position="232"/>
    </location>
</feature>
<comment type="caution">
    <text evidence="3">The sequence shown here is derived from an EMBL/GenBank/DDBJ whole genome shotgun (WGS) entry which is preliminary data.</text>
</comment>
<feature type="compositionally biased region" description="Pro residues" evidence="1">
    <location>
        <begin position="319"/>
        <end position="334"/>
    </location>
</feature>
<proteinExistence type="predicted"/>
<feature type="compositionally biased region" description="Gly residues" evidence="1">
    <location>
        <begin position="292"/>
        <end position="314"/>
    </location>
</feature>
<dbReference type="Gene3D" id="3.40.50.300">
    <property type="entry name" value="P-loop containing nucleotide triphosphate hydrolases"/>
    <property type="match status" value="1"/>
</dbReference>
<dbReference type="PROSITE" id="PS51194">
    <property type="entry name" value="HELICASE_CTER"/>
    <property type="match status" value="1"/>
</dbReference>
<feature type="compositionally biased region" description="Gly residues" evidence="1">
    <location>
        <begin position="208"/>
        <end position="224"/>
    </location>
</feature>
<dbReference type="SUPFAM" id="SSF52540">
    <property type="entry name" value="P-loop containing nucleoside triphosphate hydrolases"/>
    <property type="match status" value="1"/>
</dbReference>
<dbReference type="PANTHER" id="PTHR47958">
    <property type="entry name" value="ATP-DEPENDENT RNA HELICASE DBP3"/>
    <property type="match status" value="1"/>
</dbReference>
<feature type="compositionally biased region" description="Pro residues" evidence="1">
    <location>
        <begin position="108"/>
        <end position="118"/>
    </location>
</feature>
<protein>
    <recommendedName>
        <fullName evidence="2">Helicase C-terminal domain-containing protein</fullName>
    </recommendedName>
</protein>
<dbReference type="Pfam" id="PF00271">
    <property type="entry name" value="Helicase_C"/>
    <property type="match status" value="1"/>
</dbReference>
<dbReference type="InterPro" id="IPR027417">
    <property type="entry name" value="P-loop_NTPase"/>
</dbReference>
<feature type="domain" description="Helicase C-terminal" evidence="2">
    <location>
        <begin position="136"/>
        <end position="205"/>
    </location>
</feature>